<dbReference type="RefSeq" id="WP_240986519.1">
    <property type="nucleotide sequence ID" value="NZ_LR746496.1"/>
</dbReference>
<dbReference type="InterPro" id="IPR032816">
    <property type="entry name" value="VTT_dom"/>
</dbReference>
<feature type="transmembrane region" description="Helical" evidence="2">
    <location>
        <begin position="370"/>
        <end position="392"/>
    </location>
</feature>
<feature type="transmembrane region" description="Helical" evidence="2">
    <location>
        <begin position="344"/>
        <end position="361"/>
    </location>
</feature>
<gene>
    <name evidence="4" type="ORF">DEACI_4097</name>
</gene>
<comment type="similarity">
    <text evidence="1">Belongs to the DedA family.</text>
</comment>
<dbReference type="PANTHER" id="PTHR42709">
    <property type="entry name" value="ALKALINE PHOSPHATASE LIKE PROTEIN"/>
    <property type="match status" value="1"/>
</dbReference>
<evidence type="ECO:0000256" key="2">
    <source>
        <dbReference type="SAM" id="Phobius"/>
    </source>
</evidence>
<evidence type="ECO:0000313" key="4">
    <source>
        <dbReference type="EMBL" id="CAA7603274.1"/>
    </source>
</evidence>
<feature type="domain" description="VTT" evidence="3">
    <location>
        <begin position="31"/>
        <end position="155"/>
    </location>
</feature>
<feature type="transmembrane region" description="Helical" evidence="2">
    <location>
        <begin position="398"/>
        <end position="416"/>
    </location>
</feature>
<feature type="transmembrane region" description="Helical" evidence="2">
    <location>
        <begin position="219"/>
        <end position="239"/>
    </location>
</feature>
<dbReference type="Pfam" id="PF09335">
    <property type="entry name" value="VTT_dom"/>
    <property type="match status" value="1"/>
</dbReference>
<accession>A0A8S0WRF9</accession>
<evidence type="ECO:0000256" key="1">
    <source>
        <dbReference type="ARBA" id="ARBA00010792"/>
    </source>
</evidence>
<keyword evidence="2" id="KW-0472">Membrane</keyword>
<organism evidence="4">
    <name type="scientific">Acididesulfobacillus acetoxydans</name>
    <dbReference type="NCBI Taxonomy" id="1561005"/>
    <lineage>
        <taxon>Bacteria</taxon>
        <taxon>Bacillati</taxon>
        <taxon>Bacillota</taxon>
        <taxon>Clostridia</taxon>
        <taxon>Eubacteriales</taxon>
        <taxon>Peptococcaceae</taxon>
        <taxon>Acididesulfobacillus</taxon>
    </lineage>
</organism>
<feature type="transmembrane region" description="Helical" evidence="2">
    <location>
        <begin position="273"/>
        <end position="296"/>
    </location>
</feature>
<keyword evidence="2" id="KW-0812">Transmembrane</keyword>
<dbReference type="GO" id="GO:0005886">
    <property type="term" value="C:plasma membrane"/>
    <property type="evidence" value="ECO:0007669"/>
    <property type="project" value="TreeGrafter"/>
</dbReference>
<keyword evidence="2" id="KW-1133">Transmembrane helix</keyword>
<dbReference type="InterPro" id="IPR051311">
    <property type="entry name" value="DedA_domain"/>
</dbReference>
<name>A0A8S0WRF9_9FIRM</name>
<reference evidence="4" key="1">
    <citation type="submission" date="2020-01" db="EMBL/GenBank/DDBJ databases">
        <authorList>
            <person name="Hornung B."/>
        </authorList>
    </citation>
    <scope>NUCLEOTIDE SEQUENCE</scope>
    <source>
        <strain evidence="4">PacBioINE</strain>
    </source>
</reference>
<dbReference type="PANTHER" id="PTHR42709:SF9">
    <property type="entry name" value="ALKALINE PHOSPHATASE LIKE PROTEIN"/>
    <property type="match status" value="1"/>
</dbReference>
<dbReference type="EMBL" id="LR746496">
    <property type="protein sequence ID" value="CAA7603274.1"/>
    <property type="molecule type" value="Genomic_DNA"/>
</dbReference>
<feature type="transmembrane region" description="Helical" evidence="2">
    <location>
        <begin position="168"/>
        <end position="190"/>
    </location>
</feature>
<feature type="transmembrane region" description="Helical" evidence="2">
    <location>
        <begin position="135"/>
        <end position="156"/>
    </location>
</feature>
<evidence type="ECO:0000259" key="3">
    <source>
        <dbReference type="Pfam" id="PF09335"/>
    </source>
</evidence>
<sequence length="424" mass="47706">MSSAHLISCVTQYGYLGLYAILGISILGIPIPDETLMVFIGFLTYEGKLNPVLAVLAAASGSISGITVAYFLGRLFQQRVLIHLKKHAGSARLDKVLNWYHRHGGKLLTIGYFIPGVRHLSGYIAGLSRLRYKSFAFFAYLGAILWVTVWVSLGRLLGSRWEAILPIIHRYALLLGITAAVLLLAIYLLYKNHERLGSLLYSQLQRLPERYMSLGKRRLFVTIGGLLFLVLFIVLMGLIQDFVAHEVGQFDGLVANWLAGSTPLFLVSFMQKINAIGTHLFILVVFVIVVMALRFTTKRWTHVLPLALAWVGGTLIDYLFRLIFKGYSFSIFENLIPFQAPSQGFLIAALSFYAVLGYILGRHKRRMTQFLILIVECFLLLFLALSPIYLRIHPPSTMVMSLTVSGLLAIICLFIYEFRLQPPR</sequence>
<feature type="transmembrane region" description="Helical" evidence="2">
    <location>
        <begin position="303"/>
        <end position="324"/>
    </location>
</feature>
<dbReference type="Proteomes" id="UP000836597">
    <property type="component" value="Chromosome"/>
</dbReference>
<feature type="transmembrane region" description="Helical" evidence="2">
    <location>
        <begin position="12"/>
        <end position="31"/>
    </location>
</feature>
<dbReference type="AlphaFoldDB" id="A0A8S0WRF9"/>
<feature type="transmembrane region" description="Helical" evidence="2">
    <location>
        <begin position="51"/>
        <end position="72"/>
    </location>
</feature>
<protein>
    <submittedName>
        <fullName evidence="4">SNARE associated Golgi protein</fullName>
    </submittedName>
</protein>
<proteinExistence type="inferred from homology"/>
<dbReference type="KEGG" id="aacx:DEACI_4097"/>